<comment type="caution">
    <text evidence="2">The sequence shown here is derived from an EMBL/GenBank/DDBJ whole genome shotgun (WGS) entry which is preliminary data.</text>
</comment>
<dbReference type="EMBL" id="PVTD01000004">
    <property type="protein sequence ID" value="PRY23544.1"/>
    <property type="molecule type" value="Genomic_DNA"/>
</dbReference>
<gene>
    <name evidence="2" type="ORF">CLV78_10433</name>
</gene>
<feature type="signal peptide" evidence="1">
    <location>
        <begin position="1"/>
        <end position="25"/>
    </location>
</feature>
<evidence type="ECO:0000256" key="1">
    <source>
        <dbReference type="SAM" id="SignalP"/>
    </source>
</evidence>
<dbReference type="RefSeq" id="WP_106204950.1">
    <property type="nucleotide sequence ID" value="NZ_PVTD01000004.1"/>
</dbReference>
<reference evidence="2 3" key="1">
    <citation type="submission" date="2018-03" db="EMBL/GenBank/DDBJ databases">
        <title>Genomic Encyclopedia of Archaeal and Bacterial Type Strains, Phase II (KMG-II): from individual species to whole genera.</title>
        <authorList>
            <person name="Goeker M."/>
        </authorList>
    </citation>
    <scope>NUCLEOTIDE SEQUENCE [LARGE SCALE GENOMIC DNA]</scope>
    <source>
        <strain evidence="2 3">DSM 29328</strain>
    </source>
</reference>
<proteinExistence type="predicted"/>
<dbReference type="AlphaFoldDB" id="A0A2T0RQS2"/>
<keyword evidence="1" id="KW-0732">Signal</keyword>
<dbReference type="Proteomes" id="UP000239480">
    <property type="component" value="Unassembled WGS sequence"/>
</dbReference>
<organism evidence="2 3">
    <name type="scientific">Aliiruegeria haliotis</name>
    <dbReference type="NCBI Taxonomy" id="1280846"/>
    <lineage>
        <taxon>Bacteria</taxon>
        <taxon>Pseudomonadati</taxon>
        <taxon>Pseudomonadota</taxon>
        <taxon>Alphaproteobacteria</taxon>
        <taxon>Rhodobacterales</taxon>
        <taxon>Roseobacteraceae</taxon>
        <taxon>Aliiruegeria</taxon>
    </lineage>
</organism>
<sequence>MPDQKCALLVCFVGAVSSLASGVQAQSEEELAKQLANPIASLISVPIELIYDEGLGADGNGSQTAFVVKPVIPFSISEDWNVISRTIIPFVSQSDITPGPSREGLADVVQSFFFSPKQPTAGGLTWGVGPVFQIPFDAIATADNRPGRNEWGAGLTGVALKQSGPWTYGMLANHIWNIDTSAPSQSDTFLQPFVNYTTQNAWTFALNTESTYDWLSEEWTVPVNLKTSKLVSIGGQRISLSATARHWVTSPDGGPDDWGVTLGATLLFPK</sequence>
<evidence type="ECO:0008006" key="4">
    <source>
        <dbReference type="Google" id="ProtNLM"/>
    </source>
</evidence>
<protein>
    <recommendedName>
        <fullName evidence="4">Outer membrane beta-barrel porin/alpha-amylase</fullName>
    </recommendedName>
</protein>
<evidence type="ECO:0000313" key="2">
    <source>
        <dbReference type="EMBL" id="PRY23544.1"/>
    </source>
</evidence>
<keyword evidence="3" id="KW-1185">Reference proteome</keyword>
<dbReference type="OrthoDB" id="9809066at2"/>
<feature type="chain" id="PRO_5015479393" description="Outer membrane beta-barrel porin/alpha-amylase" evidence="1">
    <location>
        <begin position="26"/>
        <end position="270"/>
    </location>
</feature>
<accession>A0A2T0RQS2</accession>
<evidence type="ECO:0000313" key="3">
    <source>
        <dbReference type="Proteomes" id="UP000239480"/>
    </source>
</evidence>
<name>A0A2T0RQS2_9RHOB</name>